<protein>
    <submittedName>
        <fullName evidence="2">DUF1998 domain-containing protein</fullName>
    </submittedName>
</protein>
<dbReference type="Proteomes" id="UP001193081">
    <property type="component" value="Unassembled WGS sequence"/>
</dbReference>
<proteinExistence type="predicted"/>
<evidence type="ECO:0000313" key="3">
    <source>
        <dbReference type="Proteomes" id="UP001193081"/>
    </source>
</evidence>
<dbReference type="RefSeq" id="WP_205712629.1">
    <property type="nucleotide sequence ID" value="NZ_SIJK02000016.1"/>
</dbReference>
<evidence type="ECO:0000259" key="1">
    <source>
        <dbReference type="Pfam" id="PF09369"/>
    </source>
</evidence>
<dbReference type="InterPro" id="IPR047721">
    <property type="entry name" value="DrmB"/>
</dbReference>
<dbReference type="NCBIfam" id="NF038324">
    <property type="entry name" value="DrmB_fam"/>
    <property type="match status" value="1"/>
</dbReference>
<dbReference type="Pfam" id="PF09369">
    <property type="entry name" value="MZB"/>
    <property type="match status" value="1"/>
</dbReference>
<reference evidence="2 3" key="1">
    <citation type="submission" date="2021-03" db="EMBL/GenBank/DDBJ databases">
        <authorList>
            <person name="Grouzdev D.S."/>
        </authorList>
    </citation>
    <scope>NUCLEOTIDE SEQUENCE [LARGE SCALE GENOMIC DNA]</scope>
    <source>
        <strain evidence="2 3">M50-1</strain>
    </source>
</reference>
<dbReference type="EMBL" id="SIJK02000016">
    <property type="protein sequence ID" value="MBP1466157.1"/>
    <property type="molecule type" value="Genomic_DNA"/>
</dbReference>
<accession>A0ABS4D9P8</accession>
<organism evidence="2 3">
    <name type="scientific">Candidatus Chloroploca mongolica</name>
    <dbReference type="NCBI Taxonomy" id="2528176"/>
    <lineage>
        <taxon>Bacteria</taxon>
        <taxon>Bacillati</taxon>
        <taxon>Chloroflexota</taxon>
        <taxon>Chloroflexia</taxon>
        <taxon>Chloroflexales</taxon>
        <taxon>Chloroflexineae</taxon>
        <taxon>Oscillochloridaceae</taxon>
        <taxon>Candidatus Chloroploca</taxon>
    </lineage>
</organism>
<gene>
    <name evidence="2" type="ORF">EYB53_010615</name>
</gene>
<name>A0ABS4D9P8_9CHLR</name>
<comment type="caution">
    <text evidence="2">The sequence shown here is derived from an EMBL/GenBank/DDBJ whole genome shotgun (WGS) entry which is preliminary data.</text>
</comment>
<evidence type="ECO:0000313" key="2">
    <source>
        <dbReference type="EMBL" id="MBP1466157.1"/>
    </source>
</evidence>
<dbReference type="InterPro" id="IPR018973">
    <property type="entry name" value="MZB"/>
</dbReference>
<sequence>MTRSPSPIPYPPSPRYRVGEVRPSQLLHTFGVGAIIDLPHLSVMVMGLDDWSPAYATEIGEERLLLAVQEQLGPQVKSLRVPPIQPEGSDNPFDGSAQIGVPVATFPRWMLCPYCRLLAPRDSDLFQLKSDNFRPDRTRYVHANCTKPGAPPTVLPARFLVACEKGHLDDFPWHYFVHQGPSSCTGALRLLELGVSGEATDIIVKCDACGAQRRMSDAFGEEGKHAMPACRGRHPHLRDFAEHGCDQQMKAILLGASNSWFGLTLTALAVPTAVDTVGQLVEAHWVILEKVSSREVLQAFRAIGQLQAFVQISDDALWAEIERKHGGGSNASAEPRSLKAPEWQVFTNPTSAPRLPDFQVTDVAPPPAYRHVLERIVLVEKLREVAACIGFTRITSPGDFAESGELPADHRAPLSRKPPLWVPAVEVRGEGIFFQFDEQAIQTWEHQPAVQAFERQVFQAHVNWRRTRRLPEPMAGFPGVRLLLLHSFAHAMIRQLALECGYTVASLRERIYALPPTEDEGPMAGVLLYTAAPDSEGTLGGLVSLGAPHILGRHITGALDAMRLCASDPLCAEHTPLTGPQTLHGAACHACLFVPETSCERGNRYLDRSLLVPTVERSDLSFFGGSV</sequence>
<keyword evidence="3" id="KW-1185">Reference proteome</keyword>
<feature type="domain" description="MrfA-like Zn-binding" evidence="1">
    <location>
        <begin position="488"/>
        <end position="592"/>
    </location>
</feature>